<sequence>MKERTLALAGVIQATELVRQAAWHGTWSGYAASASLDSLFRLEADCVDTVYGGVRNLRLGLETLVAMLRGENRNSDALRYAVGLLQVERRFVRNSNMQQKVGERLEAIGAEGPDLEPHEREDHQAHQVAGLYAETISSLTPRIVVNGRPQFLKRDRTVDWVRTLLLCGLRSAVLWDQLGGGRFELLFRRRRILREASELLYN</sequence>
<comment type="similarity">
    <text evidence="4">Belongs to the HflD family.</text>
</comment>
<comment type="caution">
    <text evidence="5">The sequence shown here is derived from an EMBL/GenBank/DDBJ whole genome shotgun (WGS) entry which is preliminary data.</text>
</comment>
<accession>A0AAW9RDZ8</accession>
<keyword evidence="2 4" id="KW-0963">Cytoplasm</keyword>
<keyword evidence="3 4" id="KW-0472">Membrane</keyword>
<dbReference type="AlphaFoldDB" id="A0AAW9RDZ8"/>
<reference evidence="5 6" key="1">
    <citation type="submission" date="2024-02" db="EMBL/GenBank/DDBJ databases">
        <title>A novel Wenzhouxiangellaceae bacterium, isolated from coastal sediments.</title>
        <authorList>
            <person name="Du Z.-J."/>
            <person name="Ye Y.-Q."/>
            <person name="Zhang X.-Y."/>
        </authorList>
    </citation>
    <scope>NUCLEOTIDE SEQUENCE [LARGE SCALE GENOMIC DNA]</scope>
    <source>
        <strain evidence="5 6">CH-27</strain>
    </source>
</reference>
<dbReference type="GO" id="GO:0005737">
    <property type="term" value="C:cytoplasm"/>
    <property type="evidence" value="ECO:0007669"/>
    <property type="project" value="UniProtKB-SubCell"/>
</dbReference>
<keyword evidence="6" id="KW-1185">Reference proteome</keyword>
<dbReference type="Pfam" id="PF04356">
    <property type="entry name" value="DUF489"/>
    <property type="match status" value="1"/>
</dbReference>
<comment type="subcellular location">
    <subcellularLocation>
        <location evidence="4">Cytoplasm</location>
    </subcellularLocation>
    <subcellularLocation>
        <location evidence="4">Cell membrane</location>
        <topology evidence="4">Peripheral membrane protein</topology>
        <orientation evidence="4">Cytoplasmic side</orientation>
    </subcellularLocation>
</comment>
<evidence type="ECO:0000256" key="2">
    <source>
        <dbReference type="ARBA" id="ARBA00022490"/>
    </source>
</evidence>
<protein>
    <recommendedName>
        <fullName evidence="4">High frequency lysogenization protein HflD homolog</fullName>
    </recommendedName>
</protein>
<dbReference type="InterPro" id="IPR007451">
    <property type="entry name" value="HflD"/>
</dbReference>
<dbReference type="HAMAP" id="MF_00695">
    <property type="entry name" value="HflD_protein"/>
    <property type="match status" value="1"/>
</dbReference>
<evidence type="ECO:0000256" key="3">
    <source>
        <dbReference type="ARBA" id="ARBA00023136"/>
    </source>
</evidence>
<dbReference type="Proteomes" id="UP001359886">
    <property type="component" value="Unassembled WGS sequence"/>
</dbReference>
<evidence type="ECO:0000313" key="6">
    <source>
        <dbReference type="Proteomes" id="UP001359886"/>
    </source>
</evidence>
<dbReference type="EMBL" id="JAZHOG010000007">
    <property type="protein sequence ID" value="MEJ8568342.1"/>
    <property type="molecule type" value="Genomic_DNA"/>
</dbReference>
<dbReference type="GO" id="GO:0005886">
    <property type="term" value="C:plasma membrane"/>
    <property type="evidence" value="ECO:0007669"/>
    <property type="project" value="UniProtKB-SubCell"/>
</dbReference>
<proteinExistence type="inferred from homology"/>
<gene>
    <name evidence="4 5" type="primary">hflD</name>
    <name evidence="5" type="ORF">V3330_11970</name>
</gene>
<evidence type="ECO:0000256" key="1">
    <source>
        <dbReference type="ARBA" id="ARBA00022475"/>
    </source>
</evidence>
<dbReference type="PANTHER" id="PTHR38100:SF1">
    <property type="entry name" value="HIGH FREQUENCY LYSOGENIZATION PROTEIN HFLD"/>
    <property type="match status" value="1"/>
</dbReference>
<evidence type="ECO:0000313" key="5">
    <source>
        <dbReference type="EMBL" id="MEJ8568342.1"/>
    </source>
</evidence>
<dbReference type="RefSeq" id="WP_354695661.1">
    <property type="nucleotide sequence ID" value="NZ_JAZHOG010000007.1"/>
</dbReference>
<name>A0AAW9RDZ8_9GAMM</name>
<dbReference type="PANTHER" id="PTHR38100">
    <property type="entry name" value="HIGH FREQUENCY LYSOGENIZATION PROTEIN HFLD"/>
    <property type="match status" value="1"/>
</dbReference>
<keyword evidence="1 4" id="KW-1003">Cell membrane</keyword>
<organism evidence="5 6">
    <name type="scientific">Elongatibacter sediminis</name>
    <dbReference type="NCBI Taxonomy" id="3119006"/>
    <lineage>
        <taxon>Bacteria</taxon>
        <taxon>Pseudomonadati</taxon>
        <taxon>Pseudomonadota</taxon>
        <taxon>Gammaproteobacteria</taxon>
        <taxon>Chromatiales</taxon>
        <taxon>Wenzhouxiangellaceae</taxon>
        <taxon>Elongatibacter</taxon>
    </lineage>
</organism>
<dbReference type="Gene3D" id="1.10.3890.10">
    <property type="entry name" value="HflD-like"/>
    <property type="match status" value="1"/>
</dbReference>
<dbReference type="InterPro" id="IPR035932">
    <property type="entry name" value="HflD-like_sf"/>
</dbReference>
<evidence type="ECO:0000256" key="4">
    <source>
        <dbReference type="HAMAP-Rule" id="MF_00695"/>
    </source>
</evidence>
<dbReference type="NCBIfam" id="NF001246">
    <property type="entry name" value="PRK00218.1-2"/>
    <property type="match status" value="1"/>
</dbReference>
<dbReference type="SUPFAM" id="SSF101322">
    <property type="entry name" value="YcfC-like"/>
    <property type="match status" value="1"/>
</dbReference>